<evidence type="ECO:0000313" key="8">
    <source>
        <dbReference type="EMBL" id="SDB28004.1"/>
    </source>
</evidence>
<protein>
    <submittedName>
        <fullName evidence="8">Zinc protease</fullName>
    </submittedName>
</protein>
<dbReference type="InterPro" id="IPR007863">
    <property type="entry name" value="Peptidase_M16_C"/>
</dbReference>
<dbReference type="InterPro" id="IPR011249">
    <property type="entry name" value="Metalloenz_LuxS/M16"/>
</dbReference>
<dbReference type="EMBL" id="FMXQ01000004">
    <property type="protein sequence ID" value="SDB28004.1"/>
    <property type="molecule type" value="Genomic_DNA"/>
</dbReference>
<feature type="signal peptide" evidence="5">
    <location>
        <begin position="1"/>
        <end position="21"/>
    </location>
</feature>
<organism evidence="8 9">
    <name type="scientific">Bauldia litoralis</name>
    <dbReference type="NCBI Taxonomy" id="665467"/>
    <lineage>
        <taxon>Bacteria</taxon>
        <taxon>Pseudomonadati</taxon>
        <taxon>Pseudomonadota</taxon>
        <taxon>Alphaproteobacteria</taxon>
        <taxon>Hyphomicrobiales</taxon>
        <taxon>Kaistiaceae</taxon>
        <taxon>Bauldia</taxon>
    </lineage>
</organism>
<dbReference type="GO" id="GO:0006508">
    <property type="term" value="P:proteolysis"/>
    <property type="evidence" value="ECO:0007669"/>
    <property type="project" value="UniProtKB-KW"/>
</dbReference>
<evidence type="ECO:0000259" key="6">
    <source>
        <dbReference type="Pfam" id="PF00675"/>
    </source>
</evidence>
<dbReference type="InterPro" id="IPR011765">
    <property type="entry name" value="Pept_M16_N"/>
</dbReference>
<keyword evidence="9" id="KW-1185">Reference proteome</keyword>
<keyword evidence="8" id="KW-0645">Protease</keyword>
<dbReference type="PANTHER" id="PTHR11851:SF49">
    <property type="entry name" value="MITOCHONDRIAL-PROCESSING PEPTIDASE SUBUNIT ALPHA"/>
    <property type="match status" value="1"/>
</dbReference>
<evidence type="ECO:0000256" key="4">
    <source>
        <dbReference type="RuleBase" id="RU004447"/>
    </source>
</evidence>
<proteinExistence type="inferred from homology"/>
<dbReference type="InterPro" id="IPR001431">
    <property type="entry name" value="Pept_M16_Zn_BS"/>
</dbReference>
<evidence type="ECO:0000256" key="2">
    <source>
        <dbReference type="ARBA" id="ARBA00007261"/>
    </source>
</evidence>
<dbReference type="Proteomes" id="UP000199071">
    <property type="component" value="Unassembled WGS sequence"/>
</dbReference>
<name>A0A1G6C596_9HYPH</name>
<dbReference type="AlphaFoldDB" id="A0A1G6C596"/>
<keyword evidence="5" id="KW-0732">Signal</keyword>
<keyword evidence="3" id="KW-0482">Metalloprotease</keyword>
<keyword evidence="3" id="KW-0378">Hydrolase</keyword>
<dbReference type="PANTHER" id="PTHR11851">
    <property type="entry name" value="METALLOPROTEASE"/>
    <property type="match status" value="1"/>
</dbReference>
<dbReference type="STRING" id="665467.SAMN02982931_02072"/>
<evidence type="ECO:0000313" key="9">
    <source>
        <dbReference type="Proteomes" id="UP000199071"/>
    </source>
</evidence>
<dbReference type="RefSeq" id="WP_175478380.1">
    <property type="nucleotide sequence ID" value="NZ_FMXQ01000004.1"/>
</dbReference>
<comment type="cofactor">
    <cofactor evidence="1">
        <name>Zn(2+)</name>
        <dbReference type="ChEBI" id="CHEBI:29105"/>
    </cofactor>
</comment>
<sequence length="455" mass="49092">MFAFARAAIPLLLVWSMGATAGAAPATFADQASTFTLDNGLQVVVIPDHRAPIVTQMIWYRVGAADEQPGKSGIAHFLEHLMFKGTKDHPEGEFSKVITSVGGSENAFTTNDYTAYHQSVAKQHLGLMMEFEADRMANLVLTDEAVLPERNVILEERRSRIDNDPGTQLAEAVGATLFQNSGYGIPTIGWPDEMAALDRDDAIAFYDRYYTPNNAILIVAGDVTEAEVRDLAEATYGKLPRSAEPPVQLRPREPEPLAARTVTLADRRVTQPTVQRSYVVPSYATGEPGEAAALDILADILGSGATSKLYRQLVVDKGVASVVGAYYQSSALGDTRFVLYGVPRGDATDLDALMADIDAVLADVVENGVTDEELARAKHRTKAGAIYAQDNHASLARIFGTALATGHTVEDVQNWPARIEAVTAEQVAEAARKYLTVRRSVTGYLVPAPDAAERS</sequence>
<dbReference type="PROSITE" id="PS00143">
    <property type="entry name" value="INSULINASE"/>
    <property type="match status" value="1"/>
</dbReference>
<dbReference type="GO" id="GO:0004222">
    <property type="term" value="F:metalloendopeptidase activity"/>
    <property type="evidence" value="ECO:0007669"/>
    <property type="project" value="InterPro"/>
</dbReference>
<feature type="chain" id="PRO_5011758011" evidence="5">
    <location>
        <begin position="22"/>
        <end position="455"/>
    </location>
</feature>
<dbReference type="SUPFAM" id="SSF63411">
    <property type="entry name" value="LuxS/MPP-like metallohydrolase"/>
    <property type="match status" value="2"/>
</dbReference>
<dbReference type="Pfam" id="PF00675">
    <property type="entry name" value="Peptidase_M16"/>
    <property type="match status" value="1"/>
</dbReference>
<accession>A0A1G6C596</accession>
<evidence type="ECO:0000256" key="5">
    <source>
        <dbReference type="SAM" id="SignalP"/>
    </source>
</evidence>
<feature type="domain" description="Peptidase M16 C-terminal" evidence="7">
    <location>
        <begin position="197"/>
        <end position="379"/>
    </location>
</feature>
<evidence type="ECO:0000256" key="3">
    <source>
        <dbReference type="ARBA" id="ARBA00023049"/>
    </source>
</evidence>
<reference evidence="8 9" key="1">
    <citation type="submission" date="2016-10" db="EMBL/GenBank/DDBJ databases">
        <authorList>
            <person name="de Groot N.N."/>
        </authorList>
    </citation>
    <scope>NUCLEOTIDE SEQUENCE [LARGE SCALE GENOMIC DNA]</scope>
    <source>
        <strain evidence="8 9">ATCC 35022</strain>
    </source>
</reference>
<comment type="similarity">
    <text evidence="2 4">Belongs to the peptidase M16 family.</text>
</comment>
<evidence type="ECO:0000259" key="7">
    <source>
        <dbReference type="Pfam" id="PF05193"/>
    </source>
</evidence>
<dbReference type="Pfam" id="PF05193">
    <property type="entry name" value="Peptidase_M16_C"/>
    <property type="match status" value="1"/>
</dbReference>
<dbReference type="GO" id="GO:0046872">
    <property type="term" value="F:metal ion binding"/>
    <property type="evidence" value="ECO:0007669"/>
    <property type="project" value="InterPro"/>
</dbReference>
<dbReference type="Gene3D" id="3.30.830.10">
    <property type="entry name" value="Metalloenzyme, LuxS/M16 peptidase-like"/>
    <property type="match status" value="2"/>
</dbReference>
<dbReference type="InterPro" id="IPR050361">
    <property type="entry name" value="MPP/UQCRC_Complex"/>
</dbReference>
<gene>
    <name evidence="8" type="ORF">SAMN02982931_02072</name>
</gene>
<evidence type="ECO:0000256" key="1">
    <source>
        <dbReference type="ARBA" id="ARBA00001947"/>
    </source>
</evidence>
<feature type="domain" description="Peptidase M16 N-terminal" evidence="6">
    <location>
        <begin position="43"/>
        <end position="188"/>
    </location>
</feature>